<dbReference type="InterPro" id="IPR027417">
    <property type="entry name" value="P-loop_NTPase"/>
</dbReference>
<dbReference type="RefSeq" id="WP_025058800.1">
    <property type="nucleotide sequence ID" value="NZ_JAMC01000001.1"/>
</dbReference>
<accession>A0A073IJE0</accession>
<evidence type="ECO:0000256" key="7">
    <source>
        <dbReference type="ARBA" id="ARBA00049244"/>
    </source>
</evidence>
<evidence type="ECO:0000256" key="2">
    <source>
        <dbReference type="ARBA" id="ARBA00022679"/>
    </source>
</evidence>
<gene>
    <name evidence="8" type="ORF">DSW25_00495</name>
</gene>
<dbReference type="GO" id="GO:0006261">
    <property type="term" value="P:DNA-templated DNA replication"/>
    <property type="evidence" value="ECO:0007669"/>
    <property type="project" value="TreeGrafter"/>
</dbReference>
<dbReference type="SUPFAM" id="SSF48019">
    <property type="entry name" value="post-AAA+ oligomerization domain-like"/>
    <property type="match status" value="1"/>
</dbReference>
<dbReference type="Gene3D" id="3.40.50.300">
    <property type="entry name" value="P-loop containing nucleotide triphosphate hydrolases"/>
    <property type="match status" value="1"/>
</dbReference>
<dbReference type="GO" id="GO:0003887">
    <property type="term" value="F:DNA-directed DNA polymerase activity"/>
    <property type="evidence" value="ECO:0007669"/>
    <property type="project" value="UniProtKB-KW"/>
</dbReference>
<keyword evidence="3" id="KW-0548">Nucleotidyltransferase</keyword>
<comment type="catalytic activity">
    <reaction evidence="7">
        <text>DNA(n) + a 2'-deoxyribonucleoside 5'-triphosphate = DNA(n+1) + diphosphate</text>
        <dbReference type="Rhea" id="RHEA:22508"/>
        <dbReference type="Rhea" id="RHEA-COMP:17339"/>
        <dbReference type="Rhea" id="RHEA-COMP:17340"/>
        <dbReference type="ChEBI" id="CHEBI:33019"/>
        <dbReference type="ChEBI" id="CHEBI:61560"/>
        <dbReference type="ChEBI" id="CHEBI:173112"/>
        <dbReference type="EC" id="2.7.7.7"/>
    </reaction>
</comment>
<dbReference type="InterPro" id="IPR005790">
    <property type="entry name" value="DNA_polIII_delta"/>
</dbReference>
<comment type="caution">
    <text evidence="8">The sequence shown here is derived from an EMBL/GenBank/DDBJ whole genome shotgun (WGS) entry which is preliminary data.</text>
</comment>
<dbReference type="OrthoDB" id="9804983at2"/>
<dbReference type="GO" id="GO:0003677">
    <property type="term" value="F:DNA binding"/>
    <property type="evidence" value="ECO:0007669"/>
    <property type="project" value="InterPro"/>
</dbReference>
<evidence type="ECO:0000256" key="4">
    <source>
        <dbReference type="ARBA" id="ARBA00022705"/>
    </source>
</evidence>
<keyword evidence="2" id="KW-0808">Transferase</keyword>
<dbReference type="PANTHER" id="PTHR34388">
    <property type="entry name" value="DNA POLYMERASE III SUBUNIT DELTA"/>
    <property type="match status" value="1"/>
</dbReference>
<evidence type="ECO:0000313" key="8">
    <source>
        <dbReference type="EMBL" id="KEJ90433.1"/>
    </source>
</evidence>
<evidence type="ECO:0000313" key="9">
    <source>
        <dbReference type="Proteomes" id="UP000027734"/>
    </source>
</evidence>
<dbReference type="PANTHER" id="PTHR34388:SF1">
    <property type="entry name" value="DNA POLYMERASE III SUBUNIT DELTA"/>
    <property type="match status" value="1"/>
</dbReference>
<keyword evidence="4" id="KW-0235">DNA replication</keyword>
<comment type="similarity">
    <text evidence="6">Belongs to the DNA polymerase HolA subunit family.</text>
</comment>
<dbReference type="EC" id="2.7.7.7" evidence="1"/>
<dbReference type="EMBL" id="JAMC01000001">
    <property type="protein sequence ID" value="KEJ90433.1"/>
    <property type="molecule type" value="Genomic_DNA"/>
</dbReference>
<evidence type="ECO:0000256" key="6">
    <source>
        <dbReference type="ARBA" id="ARBA00034754"/>
    </source>
</evidence>
<reference evidence="8 9" key="1">
    <citation type="submission" date="2014-01" db="EMBL/GenBank/DDBJ databases">
        <title>Sulfitobacter donghicola JCM 14565 Genome Sequencing.</title>
        <authorList>
            <person name="Lai Q."/>
            <person name="Hong Z."/>
        </authorList>
    </citation>
    <scope>NUCLEOTIDE SEQUENCE [LARGE SCALE GENOMIC DNA]</scope>
    <source>
        <strain evidence="8 9">JCM 14565</strain>
    </source>
</reference>
<dbReference type="Proteomes" id="UP000027734">
    <property type="component" value="Unassembled WGS sequence"/>
</dbReference>
<organism evidence="8 9">
    <name type="scientific">Sulfitobacter donghicola DSW-25 = KCTC 12864 = JCM 14565</name>
    <dbReference type="NCBI Taxonomy" id="1300350"/>
    <lineage>
        <taxon>Bacteria</taxon>
        <taxon>Pseudomonadati</taxon>
        <taxon>Pseudomonadota</taxon>
        <taxon>Alphaproteobacteria</taxon>
        <taxon>Rhodobacterales</taxon>
        <taxon>Roseobacteraceae</taxon>
        <taxon>Sulfitobacter</taxon>
    </lineage>
</organism>
<dbReference type="NCBIfam" id="TIGR01128">
    <property type="entry name" value="holA"/>
    <property type="match status" value="1"/>
</dbReference>
<dbReference type="InterPro" id="IPR008921">
    <property type="entry name" value="DNA_pol3_clamp-load_cplx_C"/>
</dbReference>
<protein>
    <recommendedName>
        <fullName evidence="1">DNA-directed DNA polymerase</fullName>
        <ecNumber evidence="1">2.7.7.7</ecNumber>
    </recommendedName>
</protein>
<dbReference type="eggNOG" id="COG1466">
    <property type="taxonomic scope" value="Bacteria"/>
</dbReference>
<name>A0A073IJE0_9RHOB</name>
<dbReference type="GO" id="GO:0009360">
    <property type="term" value="C:DNA polymerase III complex"/>
    <property type="evidence" value="ECO:0007669"/>
    <property type="project" value="TreeGrafter"/>
</dbReference>
<keyword evidence="9" id="KW-1185">Reference proteome</keyword>
<evidence type="ECO:0000256" key="5">
    <source>
        <dbReference type="ARBA" id="ARBA00022932"/>
    </source>
</evidence>
<evidence type="ECO:0000256" key="3">
    <source>
        <dbReference type="ARBA" id="ARBA00022695"/>
    </source>
</evidence>
<dbReference type="Gene3D" id="1.20.272.10">
    <property type="match status" value="1"/>
</dbReference>
<keyword evidence="5" id="KW-0239">DNA-directed DNA polymerase</keyword>
<evidence type="ECO:0000256" key="1">
    <source>
        <dbReference type="ARBA" id="ARBA00012417"/>
    </source>
</evidence>
<sequence length="335" mass="36644">MKLGRRDGAGIVAKPPKDKLGLLLYGSDAMRVALKRQEYLKALLGPAAEEEMRLTRIPAGELRREPALLMDAIKAVGFFPGPRAAFVEGATELVAQTIIQTMEDWQAGDAQIIITAGDLKKTSKLLKAFQTHSNAYAWGIFDDPPDRAEIERLLNEAKLRADGPAMTALEDLARSLDPGDFRQTLEKLSLYKLSDTDTAVSLDDLAACSPASVEAAVDDIINVIAEKQIKLIGPLMRRLQSQGVNAVTLSIMAMRHFRTLHRSACNPGAPIWGVRDRDRVMRQARDWGTPKLETALTILTDTDLQLRSAGQTAPAMAIIERTFIRLAMFGASRGG</sequence>
<proteinExistence type="inferred from homology"/>
<dbReference type="AlphaFoldDB" id="A0A073IJE0"/>
<dbReference type="STRING" id="1300350.Z948_1386"/>